<dbReference type="AlphaFoldDB" id="A0A2C5YPK9"/>
<evidence type="ECO:0000313" key="2">
    <source>
        <dbReference type="Proteomes" id="UP000224854"/>
    </source>
</evidence>
<sequence>MPLYANIPPFELFDPARLLSTKPDTYAEVIKYFTYTFPDSFSDEEKDHARAVIAAHIIMGMNVGPDDEKRTEDVLSYLFTVEELIFPNSARDAVDLGAVTVLERRVKLDVEDFMKSLKEWDVVERRELPCVDFGIVEIMPLVGYYRASPRVIAARWSIEMLPIGKDLTINNLEEFTTNRVKVLEKALKLNRKEQYFFREDLTPTFMTLTAISEMFDDAPAVRYHFAKKWIGYLRQPKNKQQEAFSVTMAHVEGYGLSNRNLILKLLDEYPELQDFKPLSRHIKLFKSKMAVFEKVPAADQDFIKVIHGRRFNLFPLYDQGLLINLAVAYAKQHNKAMS</sequence>
<dbReference type="EMBL" id="NJEU01000936">
    <property type="protein sequence ID" value="PHH69450.1"/>
    <property type="molecule type" value="Genomic_DNA"/>
</dbReference>
<reference evidence="1 2" key="1">
    <citation type="submission" date="2017-06" db="EMBL/GenBank/DDBJ databases">
        <title>Ant-infecting Ophiocordyceps genomes reveal a high diversity of potential behavioral manipulation genes and a possible major role for enterotoxins.</title>
        <authorList>
            <person name="De Bekker C."/>
            <person name="Evans H.C."/>
            <person name="Brachmann A."/>
            <person name="Hughes D.P."/>
        </authorList>
    </citation>
    <scope>NUCLEOTIDE SEQUENCE [LARGE SCALE GENOMIC DNA]</scope>
    <source>
        <strain evidence="1 2">1348a</strain>
    </source>
</reference>
<name>A0A2C5YPK9_9HYPO</name>
<dbReference type="Proteomes" id="UP000224854">
    <property type="component" value="Unassembled WGS sequence"/>
</dbReference>
<accession>A0A2C5YPK9</accession>
<dbReference type="OrthoDB" id="4927071at2759"/>
<comment type="caution">
    <text evidence="1">The sequence shown here is derived from an EMBL/GenBank/DDBJ whole genome shotgun (WGS) entry which is preliminary data.</text>
</comment>
<evidence type="ECO:0000313" key="1">
    <source>
        <dbReference type="EMBL" id="PHH69450.1"/>
    </source>
</evidence>
<organism evidence="1 2">
    <name type="scientific">Ophiocordyceps australis</name>
    <dbReference type="NCBI Taxonomy" id="1399860"/>
    <lineage>
        <taxon>Eukaryota</taxon>
        <taxon>Fungi</taxon>
        <taxon>Dikarya</taxon>
        <taxon>Ascomycota</taxon>
        <taxon>Pezizomycotina</taxon>
        <taxon>Sordariomycetes</taxon>
        <taxon>Hypocreomycetidae</taxon>
        <taxon>Hypocreales</taxon>
        <taxon>Ophiocordycipitaceae</taxon>
        <taxon>Ophiocordyceps</taxon>
    </lineage>
</organism>
<proteinExistence type="predicted"/>
<protein>
    <submittedName>
        <fullName evidence="1">Uncharacterized protein</fullName>
    </submittedName>
</protein>
<keyword evidence="2" id="KW-1185">Reference proteome</keyword>
<gene>
    <name evidence="1" type="ORF">CDD82_7750</name>
</gene>